<dbReference type="Pfam" id="PF00990">
    <property type="entry name" value="GGDEF"/>
    <property type="match status" value="1"/>
</dbReference>
<evidence type="ECO:0000313" key="4">
    <source>
        <dbReference type="Proteomes" id="UP001210678"/>
    </source>
</evidence>
<proteinExistence type="predicted"/>
<dbReference type="InterPro" id="IPR035919">
    <property type="entry name" value="EAL_sf"/>
</dbReference>
<accession>A0ABT4YNS2</accession>
<dbReference type="InterPro" id="IPR001633">
    <property type="entry name" value="EAL_dom"/>
</dbReference>
<gene>
    <name evidence="3" type="ORF">PGX00_05675</name>
</gene>
<name>A0ABT4YNS2_9VIBR</name>
<dbReference type="InterPro" id="IPR052155">
    <property type="entry name" value="Biofilm_reg_signaling"/>
</dbReference>
<keyword evidence="4" id="KW-1185">Reference proteome</keyword>
<dbReference type="SUPFAM" id="SSF55073">
    <property type="entry name" value="Nucleotide cyclase"/>
    <property type="match status" value="1"/>
</dbReference>
<dbReference type="Gene3D" id="3.20.20.450">
    <property type="entry name" value="EAL domain"/>
    <property type="match status" value="1"/>
</dbReference>
<dbReference type="CDD" id="cd01948">
    <property type="entry name" value="EAL"/>
    <property type="match status" value="1"/>
</dbReference>
<dbReference type="Gene3D" id="3.30.70.270">
    <property type="match status" value="1"/>
</dbReference>
<dbReference type="PANTHER" id="PTHR44757:SF2">
    <property type="entry name" value="BIOFILM ARCHITECTURE MAINTENANCE PROTEIN MBAA"/>
    <property type="match status" value="1"/>
</dbReference>
<dbReference type="SUPFAM" id="SSF141868">
    <property type="entry name" value="EAL domain-like"/>
    <property type="match status" value="1"/>
</dbReference>
<dbReference type="SMART" id="SM00052">
    <property type="entry name" value="EAL"/>
    <property type="match status" value="1"/>
</dbReference>
<dbReference type="NCBIfam" id="TIGR00254">
    <property type="entry name" value="GGDEF"/>
    <property type="match status" value="1"/>
</dbReference>
<comment type="caution">
    <text evidence="3">The sequence shown here is derived from an EMBL/GenBank/DDBJ whole genome shotgun (WGS) entry which is preliminary data.</text>
</comment>
<evidence type="ECO:0000259" key="1">
    <source>
        <dbReference type="PROSITE" id="PS50883"/>
    </source>
</evidence>
<feature type="domain" description="EAL" evidence="1">
    <location>
        <begin position="220"/>
        <end position="473"/>
    </location>
</feature>
<dbReference type="InterPro" id="IPR029787">
    <property type="entry name" value="Nucleotide_cyclase"/>
</dbReference>
<dbReference type="CDD" id="cd01949">
    <property type="entry name" value="GGDEF"/>
    <property type="match status" value="1"/>
</dbReference>
<dbReference type="SMART" id="SM00267">
    <property type="entry name" value="GGDEF"/>
    <property type="match status" value="1"/>
</dbReference>
<dbReference type="RefSeq" id="WP_272133604.1">
    <property type="nucleotide sequence ID" value="NZ_JAQLOI010000001.1"/>
</dbReference>
<reference evidence="3 4" key="1">
    <citation type="submission" date="2023-01" db="EMBL/GenBank/DDBJ databases">
        <title>Vibrio sp. KJ40-1 sp.nov, isolated from marine algae.</title>
        <authorList>
            <person name="Butt M."/>
            <person name="Kim J.M.J."/>
            <person name="Jeon C.O.C."/>
        </authorList>
    </citation>
    <scope>NUCLEOTIDE SEQUENCE [LARGE SCALE GENOMIC DNA]</scope>
    <source>
        <strain evidence="3 4">KJ40-1</strain>
    </source>
</reference>
<evidence type="ECO:0000259" key="2">
    <source>
        <dbReference type="PROSITE" id="PS50887"/>
    </source>
</evidence>
<dbReference type="InterPro" id="IPR000160">
    <property type="entry name" value="GGDEF_dom"/>
</dbReference>
<dbReference type="PROSITE" id="PS50883">
    <property type="entry name" value="EAL"/>
    <property type="match status" value="1"/>
</dbReference>
<dbReference type="PROSITE" id="PS50887">
    <property type="entry name" value="GGDEF"/>
    <property type="match status" value="1"/>
</dbReference>
<dbReference type="EMBL" id="JAQLOI010000001">
    <property type="protein sequence ID" value="MDB1123191.1"/>
    <property type="molecule type" value="Genomic_DNA"/>
</dbReference>
<dbReference type="PANTHER" id="PTHR44757">
    <property type="entry name" value="DIGUANYLATE CYCLASE DGCP"/>
    <property type="match status" value="1"/>
</dbReference>
<evidence type="ECO:0000313" key="3">
    <source>
        <dbReference type="EMBL" id="MDB1123191.1"/>
    </source>
</evidence>
<organism evidence="3 4">
    <name type="scientific">Vibrio algarum</name>
    <dbReference type="NCBI Taxonomy" id="3020714"/>
    <lineage>
        <taxon>Bacteria</taxon>
        <taxon>Pseudomonadati</taxon>
        <taxon>Pseudomonadota</taxon>
        <taxon>Gammaproteobacteria</taxon>
        <taxon>Vibrionales</taxon>
        <taxon>Vibrionaceae</taxon>
        <taxon>Vibrio</taxon>
    </lineage>
</organism>
<protein>
    <submittedName>
        <fullName evidence="3">EAL domain-containing protein</fullName>
    </submittedName>
</protein>
<dbReference type="Proteomes" id="UP001210678">
    <property type="component" value="Unassembled WGS sequence"/>
</dbReference>
<dbReference type="Pfam" id="PF00563">
    <property type="entry name" value="EAL"/>
    <property type="match status" value="1"/>
</dbReference>
<feature type="domain" description="GGDEF" evidence="2">
    <location>
        <begin position="78"/>
        <end position="211"/>
    </location>
</feature>
<sequence>MRYSGAQFPAEISITFSHLLNNATGEYVLNIRDITRQTKLQERLKNLAYSDPLTGLYNRAYLIDNMTKALRKMAQDDETVAIYFLDLDKFKRINDTLGHKAGDLLLCEVAKRLTKVTREKDVISRWGGDEFIILMRGKLNRTIACHKAEEILEVMRMPVELEGKSLNIPTSIGIHLVTDGNIDANKVIQHADIAMYQAKLKGRDNYQLFELEMAQEVSQNFRFEQDLKDDIYTDRFFLVYQPKVKRDGEVIGLEALCRWTHKEDGFISPAAFIPVAEESNLINLLGERVIELTLSQLSIWQNKGKRLVPVSINISGKQLVSPGFIPFLTSMLERYKIAGSNIEVEITEWVLVSDITHCIKVLSQLKQLGISISVDDFGTGYSSLNYLKRLPIDVIKIDKSFIDECHRVKEDAKICAAIISLAHNLELITVAEGVENQEQLDFLVHNGCDLFQGYHFYTPLSPDEIEANVLELDVALNPVS</sequence>
<dbReference type="InterPro" id="IPR043128">
    <property type="entry name" value="Rev_trsase/Diguanyl_cyclase"/>
</dbReference>